<dbReference type="RefSeq" id="WP_073425058.1">
    <property type="nucleotide sequence ID" value="NZ_UHJL01000005.1"/>
</dbReference>
<proteinExistence type="predicted"/>
<dbReference type="AlphaFoldDB" id="A0A380S9V6"/>
<gene>
    <name evidence="2" type="ORF">SAMN05661053_2820</name>
</gene>
<evidence type="ECO:0000256" key="1">
    <source>
        <dbReference type="SAM" id="MobiDB-lite"/>
    </source>
</evidence>
<protein>
    <submittedName>
        <fullName evidence="2">Uncharacterized protein</fullName>
    </submittedName>
</protein>
<feature type="compositionally biased region" description="Basic and acidic residues" evidence="1">
    <location>
        <begin position="22"/>
        <end position="33"/>
    </location>
</feature>
<organism evidence="2 3">
    <name type="scientific">Fibrobacter succinogenes</name>
    <name type="common">Bacteroides succinogenes</name>
    <dbReference type="NCBI Taxonomy" id="833"/>
    <lineage>
        <taxon>Bacteria</taxon>
        <taxon>Pseudomonadati</taxon>
        <taxon>Fibrobacterota</taxon>
        <taxon>Fibrobacteria</taxon>
        <taxon>Fibrobacterales</taxon>
        <taxon>Fibrobacteraceae</taxon>
        <taxon>Fibrobacter</taxon>
    </lineage>
</organism>
<dbReference type="EMBL" id="UHJL01000005">
    <property type="protein sequence ID" value="SUQ26016.1"/>
    <property type="molecule type" value="Genomic_DNA"/>
</dbReference>
<sequence length="113" mass="12659">MGLFDNRFASKNAAMSRAFSIDSEKDKQKRNTAREPAAPKMGICDKCHKEALLRSYRTREMSMSDGAASFGTVVKHLCEDCAPRSKRFEDANVPAMDKKQVKNLMRSAKKGLL</sequence>
<name>A0A380S9V6_FIBSU</name>
<accession>A0A380S9V6</accession>
<evidence type="ECO:0000313" key="3">
    <source>
        <dbReference type="Proteomes" id="UP000255423"/>
    </source>
</evidence>
<reference evidence="2 3" key="1">
    <citation type="submission" date="2017-08" db="EMBL/GenBank/DDBJ databases">
        <authorList>
            <person name="de Groot N.N."/>
        </authorList>
    </citation>
    <scope>NUCLEOTIDE SEQUENCE [LARGE SCALE GENOMIC DNA]</scope>
    <source>
        <strain evidence="2 3">HM2</strain>
    </source>
</reference>
<feature type="region of interest" description="Disordered" evidence="1">
    <location>
        <begin position="19"/>
        <end position="40"/>
    </location>
</feature>
<dbReference type="Proteomes" id="UP000255423">
    <property type="component" value="Unassembled WGS sequence"/>
</dbReference>
<evidence type="ECO:0000313" key="2">
    <source>
        <dbReference type="EMBL" id="SUQ26016.1"/>
    </source>
</evidence>